<dbReference type="AlphaFoldDB" id="A0A9E9NUC7"/>
<evidence type="ECO:0000256" key="1">
    <source>
        <dbReference type="SAM" id="SignalP"/>
    </source>
</evidence>
<protein>
    <submittedName>
        <fullName evidence="2">DUF5334 family protein</fullName>
    </submittedName>
</protein>
<accession>A0A9E9NUC7</accession>
<proteinExistence type="predicted"/>
<gene>
    <name evidence="2" type="ORF">NB646_05200</name>
</gene>
<organism evidence="2">
    <name type="scientific">Oxalobacter aliiformigenes</name>
    <dbReference type="NCBI Taxonomy" id="2946593"/>
    <lineage>
        <taxon>Bacteria</taxon>
        <taxon>Pseudomonadati</taxon>
        <taxon>Pseudomonadota</taxon>
        <taxon>Betaproteobacteria</taxon>
        <taxon>Burkholderiales</taxon>
        <taxon>Oxalobacteraceae</taxon>
        <taxon>Oxalobacter</taxon>
    </lineage>
</organism>
<evidence type="ECO:0000313" key="2">
    <source>
        <dbReference type="EMBL" id="WAV92114.1"/>
    </source>
</evidence>
<feature type="chain" id="PRO_5039119066" evidence="1">
    <location>
        <begin position="19"/>
        <end position="97"/>
    </location>
</feature>
<dbReference type="Pfam" id="PF17268">
    <property type="entry name" value="DUF5334"/>
    <property type="match status" value="1"/>
</dbReference>
<dbReference type="InterPro" id="IPR035160">
    <property type="entry name" value="DUF5334"/>
</dbReference>
<feature type="signal peptide" evidence="1">
    <location>
        <begin position="1"/>
        <end position="18"/>
    </location>
</feature>
<reference evidence="2" key="1">
    <citation type="journal article" date="2022" name="Front. Microbiol.">
        <title>New perspectives on an old grouping: The genomic and phenotypic variability of Oxalobacter formigenes and the implications for calcium oxalate stone prevention.</title>
        <authorList>
            <person name="Chmiel J.A."/>
            <person name="Carr C."/>
            <person name="Stuivenberg G.A."/>
            <person name="Venema R."/>
            <person name="Chanyi R.M."/>
            <person name="Al K.F."/>
            <person name="Giguere D."/>
            <person name="Say H."/>
            <person name="Akouris P.P."/>
            <person name="Dominguez Romero S.A."/>
            <person name="Kwong A."/>
            <person name="Tai V."/>
            <person name="Koval S.F."/>
            <person name="Razvi H."/>
            <person name="Bjazevic J."/>
            <person name="Burton J.P."/>
        </authorList>
    </citation>
    <scope>NUCLEOTIDE SEQUENCE</scope>
    <source>
        <strain evidence="2">OxK</strain>
    </source>
</reference>
<dbReference type="EMBL" id="CP098251">
    <property type="protein sequence ID" value="WAV92114.1"/>
    <property type="molecule type" value="Genomic_DNA"/>
</dbReference>
<name>A0A9E9NUC7_9BURK</name>
<dbReference type="RefSeq" id="WP_269316374.1">
    <property type="nucleotide sequence ID" value="NZ_CP098251.1"/>
</dbReference>
<dbReference type="Proteomes" id="UP001164819">
    <property type="component" value="Chromosome"/>
</dbReference>
<sequence length="97" mass="10926">MKKLILITALFPMTAALAWDGIEPSSGTKIEITSRLSKVKKGNTVEIFDHGKNEYHEIEIDRISSHGRDVKFEVYDKDTGEERVFIMEGARKQATAS</sequence>
<keyword evidence="1" id="KW-0732">Signal</keyword>